<evidence type="ECO:0000256" key="1">
    <source>
        <dbReference type="SAM" id="MobiDB-lite"/>
    </source>
</evidence>
<gene>
    <name evidence="2" type="ORF">P154DRAFT_243989</name>
</gene>
<proteinExistence type="predicted"/>
<dbReference type="AlphaFoldDB" id="A0A6A5WD97"/>
<dbReference type="OrthoDB" id="2592504at2759"/>
<reference evidence="2" key="1">
    <citation type="journal article" date="2020" name="Stud. Mycol.">
        <title>101 Dothideomycetes genomes: a test case for predicting lifestyles and emergence of pathogens.</title>
        <authorList>
            <person name="Haridas S."/>
            <person name="Albert R."/>
            <person name="Binder M."/>
            <person name="Bloem J."/>
            <person name="Labutti K."/>
            <person name="Salamov A."/>
            <person name="Andreopoulos B."/>
            <person name="Baker S."/>
            <person name="Barry K."/>
            <person name="Bills G."/>
            <person name="Bluhm B."/>
            <person name="Cannon C."/>
            <person name="Castanera R."/>
            <person name="Culley D."/>
            <person name="Daum C."/>
            <person name="Ezra D."/>
            <person name="Gonzalez J."/>
            <person name="Henrissat B."/>
            <person name="Kuo A."/>
            <person name="Liang C."/>
            <person name="Lipzen A."/>
            <person name="Lutzoni F."/>
            <person name="Magnuson J."/>
            <person name="Mondo S."/>
            <person name="Nolan M."/>
            <person name="Ohm R."/>
            <person name="Pangilinan J."/>
            <person name="Park H.-J."/>
            <person name="Ramirez L."/>
            <person name="Alfaro M."/>
            <person name="Sun H."/>
            <person name="Tritt A."/>
            <person name="Yoshinaga Y."/>
            <person name="Zwiers L.-H."/>
            <person name="Turgeon B."/>
            <person name="Goodwin S."/>
            <person name="Spatafora J."/>
            <person name="Crous P."/>
            <person name="Grigoriev I."/>
        </authorList>
    </citation>
    <scope>NUCLEOTIDE SEQUENCE</scope>
    <source>
        <strain evidence="2">CBS 123094</strain>
    </source>
</reference>
<dbReference type="Proteomes" id="UP000799779">
    <property type="component" value="Unassembled WGS sequence"/>
</dbReference>
<keyword evidence="3" id="KW-1185">Reference proteome</keyword>
<dbReference type="EMBL" id="ML977601">
    <property type="protein sequence ID" value="KAF1998769.1"/>
    <property type="molecule type" value="Genomic_DNA"/>
</dbReference>
<sequence>MPPLRHQQANSSLRVGPYPIDHEADKENAAPVEIAAASQSPQKKAKRPANKEPDRSNLPSNYLDIELEEIDGEIPAYENTSLAEQIRKAAQNCSPVETTHGLGNQGPSVNSLLRFLKKSGAMGGGDTDSYYFGNVLLEKLRIWNQEKKTAAREKAEKEYVISSLSSAWIRSNDFQIPERSDAT</sequence>
<evidence type="ECO:0000313" key="3">
    <source>
        <dbReference type="Proteomes" id="UP000799779"/>
    </source>
</evidence>
<name>A0A6A5WD97_9PLEO</name>
<feature type="region of interest" description="Disordered" evidence="1">
    <location>
        <begin position="1"/>
        <end position="60"/>
    </location>
</feature>
<evidence type="ECO:0000313" key="2">
    <source>
        <dbReference type="EMBL" id="KAF1998769.1"/>
    </source>
</evidence>
<organism evidence="2 3">
    <name type="scientific">Amniculicola lignicola CBS 123094</name>
    <dbReference type="NCBI Taxonomy" id="1392246"/>
    <lineage>
        <taxon>Eukaryota</taxon>
        <taxon>Fungi</taxon>
        <taxon>Dikarya</taxon>
        <taxon>Ascomycota</taxon>
        <taxon>Pezizomycotina</taxon>
        <taxon>Dothideomycetes</taxon>
        <taxon>Pleosporomycetidae</taxon>
        <taxon>Pleosporales</taxon>
        <taxon>Amniculicolaceae</taxon>
        <taxon>Amniculicola</taxon>
    </lineage>
</organism>
<accession>A0A6A5WD97</accession>
<protein>
    <submittedName>
        <fullName evidence="2">Uncharacterized protein</fullName>
    </submittedName>
</protein>